<dbReference type="InterPro" id="IPR036866">
    <property type="entry name" value="RibonucZ/Hydroxyglut_hydro"/>
</dbReference>
<dbReference type="PANTHER" id="PTHR42951">
    <property type="entry name" value="METALLO-BETA-LACTAMASE DOMAIN-CONTAINING"/>
    <property type="match status" value="1"/>
</dbReference>
<evidence type="ECO:0000313" key="3">
    <source>
        <dbReference type="Proteomes" id="UP000774000"/>
    </source>
</evidence>
<dbReference type="InterPro" id="IPR001279">
    <property type="entry name" value="Metallo-B-lactamas"/>
</dbReference>
<dbReference type="SUPFAM" id="SSF56281">
    <property type="entry name" value="Metallo-hydrolase/oxidoreductase"/>
    <property type="match status" value="1"/>
</dbReference>
<comment type="caution">
    <text evidence="2">The sequence shown here is derived from an EMBL/GenBank/DDBJ whole genome shotgun (WGS) entry which is preliminary data.</text>
</comment>
<dbReference type="GO" id="GO:0016787">
    <property type="term" value="F:hydrolase activity"/>
    <property type="evidence" value="ECO:0007669"/>
    <property type="project" value="UniProtKB-KW"/>
</dbReference>
<dbReference type="Gene3D" id="3.60.15.10">
    <property type="entry name" value="Ribonuclease Z/Hydroxyacylglutathione hydrolase-like"/>
    <property type="match status" value="1"/>
</dbReference>
<dbReference type="Pfam" id="PF00753">
    <property type="entry name" value="Lactamase_B"/>
    <property type="match status" value="1"/>
</dbReference>
<keyword evidence="2" id="KW-0378">Hydrolase</keyword>
<dbReference type="AlphaFoldDB" id="A0A939BQH2"/>
<organism evidence="2 3">
    <name type="scientific">Halanaerobacter jeridensis</name>
    <dbReference type="NCBI Taxonomy" id="706427"/>
    <lineage>
        <taxon>Bacteria</taxon>
        <taxon>Bacillati</taxon>
        <taxon>Bacillota</taxon>
        <taxon>Clostridia</taxon>
        <taxon>Halanaerobiales</taxon>
        <taxon>Halobacteroidaceae</taxon>
        <taxon>Halanaerobacter</taxon>
    </lineage>
</organism>
<keyword evidence="3" id="KW-1185">Reference proteome</keyword>
<protein>
    <submittedName>
        <fullName evidence="2">Glyoxylase-like metal-dependent hydrolase (Beta-lactamase superfamily II)</fullName>
    </submittedName>
</protein>
<name>A0A939BQH2_9FIRM</name>
<evidence type="ECO:0000313" key="2">
    <source>
        <dbReference type="EMBL" id="MBM7556314.1"/>
    </source>
</evidence>
<sequence>MKTKEQWFEVQEITDDILAIDDNGDNTIYLVRGSKRALLIDTGWGIGDLKELISELTELPIVVVNTHGHPDHVGGAYQFDNVHITKADAKLLKGCFERESREWALEKAQRGPYPPQFDVEGWLEADYNNLIFIKDGHQFDLGDKNIEVIALPSHSAGSICLLDKEDKALFTGDAIVEGHIWLQLGSSKSLNTFLAGLKKIKSRIDEFDMVLPAHRRTPLEADIVDELIIGIEGVLAGEISGKEHRTFAGDGLLYEFDKTAIVYDQEGREKSK</sequence>
<gene>
    <name evidence="2" type="ORF">JOC47_001157</name>
</gene>
<reference evidence="2" key="1">
    <citation type="submission" date="2021-01" db="EMBL/GenBank/DDBJ databases">
        <title>Genomic Encyclopedia of Type Strains, Phase IV (KMG-IV): sequencing the most valuable type-strain genomes for metagenomic binning, comparative biology and taxonomic classification.</title>
        <authorList>
            <person name="Goeker M."/>
        </authorList>
    </citation>
    <scope>NUCLEOTIDE SEQUENCE</scope>
    <source>
        <strain evidence="2">DSM 23230</strain>
    </source>
</reference>
<dbReference type="SMART" id="SM00849">
    <property type="entry name" value="Lactamase_B"/>
    <property type="match status" value="1"/>
</dbReference>
<dbReference type="PANTHER" id="PTHR42951:SF22">
    <property type="entry name" value="METALLO BETA-LACTAMASE SUPERFAMILY LIPOPROTEIN"/>
    <property type="match status" value="1"/>
</dbReference>
<proteinExistence type="predicted"/>
<feature type="domain" description="Metallo-beta-lactamase" evidence="1">
    <location>
        <begin position="25"/>
        <end position="214"/>
    </location>
</feature>
<accession>A0A939BQH2</accession>
<dbReference type="RefSeq" id="WP_204701104.1">
    <property type="nucleotide sequence ID" value="NZ_JAFBDQ010000005.1"/>
</dbReference>
<dbReference type="EMBL" id="JAFBDQ010000005">
    <property type="protein sequence ID" value="MBM7556314.1"/>
    <property type="molecule type" value="Genomic_DNA"/>
</dbReference>
<dbReference type="Proteomes" id="UP000774000">
    <property type="component" value="Unassembled WGS sequence"/>
</dbReference>
<evidence type="ECO:0000259" key="1">
    <source>
        <dbReference type="SMART" id="SM00849"/>
    </source>
</evidence>
<dbReference type="InterPro" id="IPR050855">
    <property type="entry name" value="NDM-1-like"/>
</dbReference>